<evidence type="ECO:0000313" key="11">
    <source>
        <dbReference type="Proteomes" id="UP000304900"/>
    </source>
</evidence>
<dbReference type="GO" id="GO:0032259">
    <property type="term" value="P:methylation"/>
    <property type="evidence" value="ECO:0007669"/>
    <property type="project" value="UniProtKB-KW"/>
</dbReference>
<dbReference type="PROSITE" id="PS00093">
    <property type="entry name" value="N4_MTASE"/>
    <property type="match status" value="1"/>
</dbReference>
<dbReference type="InterPro" id="IPR029063">
    <property type="entry name" value="SAM-dependent_MTases_sf"/>
</dbReference>
<evidence type="ECO:0000313" key="10">
    <source>
        <dbReference type="EMBL" id="TKT94061.1"/>
    </source>
</evidence>
<dbReference type="PRINTS" id="PR00508">
    <property type="entry name" value="S21N4MTFRASE"/>
</dbReference>
<dbReference type="EC" id="2.1.1.-" evidence="8"/>
<keyword evidence="4" id="KW-0949">S-adenosyl-L-methionine</keyword>
<dbReference type="InterPro" id="IPR017985">
    <property type="entry name" value="MeTrfase_CN4_CS"/>
</dbReference>
<keyword evidence="2 10" id="KW-0489">Methyltransferase</keyword>
<accession>A0A4U6DC48</accession>
<name>A0A4U6DC48_9BACT</name>
<evidence type="ECO:0000256" key="3">
    <source>
        <dbReference type="ARBA" id="ARBA00022679"/>
    </source>
</evidence>
<dbReference type="SUPFAM" id="SSF53335">
    <property type="entry name" value="S-adenosyl-L-methionine-dependent methyltransferases"/>
    <property type="match status" value="1"/>
</dbReference>
<organism evidence="10 11">
    <name type="scientific">Dyadobacter frigoris</name>
    <dbReference type="NCBI Taxonomy" id="2576211"/>
    <lineage>
        <taxon>Bacteria</taxon>
        <taxon>Pseudomonadati</taxon>
        <taxon>Bacteroidota</taxon>
        <taxon>Cytophagia</taxon>
        <taxon>Cytophagales</taxon>
        <taxon>Spirosomataceae</taxon>
        <taxon>Dyadobacter</taxon>
    </lineage>
</organism>
<keyword evidence="11" id="KW-1185">Reference proteome</keyword>
<protein>
    <recommendedName>
        <fullName evidence="8">Methyltransferase</fullName>
        <ecNumber evidence="8">2.1.1.-</ecNumber>
    </recommendedName>
</protein>
<gene>
    <name evidence="10" type="ORF">FDK13_02295</name>
</gene>
<evidence type="ECO:0000256" key="4">
    <source>
        <dbReference type="ARBA" id="ARBA00022691"/>
    </source>
</evidence>
<dbReference type="AlphaFoldDB" id="A0A4U6DC48"/>
<comment type="catalytic activity">
    <reaction evidence="7">
        <text>a 2'-deoxycytidine in DNA + S-adenosyl-L-methionine = an N(4)-methyl-2'-deoxycytidine in DNA + S-adenosyl-L-homocysteine + H(+)</text>
        <dbReference type="Rhea" id="RHEA:16857"/>
        <dbReference type="Rhea" id="RHEA-COMP:11369"/>
        <dbReference type="Rhea" id="RHEA-COMP:13674"/>
        <dbReference type="ChEBI" id="CHEBI:15378"/>
        <dbReference type="ChEBI" id="CHEBI:57856"/>
        <dbReference type="ChEBI" id="CHEBI:59789"/>
        <dbReference type="ChEBI" id="CHEBI:85452"/>
        <dbReference type="ChEBI" id="CHEBI:137933"/>
        <dbReference type="EC" id="2.1.1.113"/>
    </reaction>
</comment>
<evidence type="ECO:0000256" key="7">
    <source>
        <dbReference type="ARBA" id="ARBA00049120"/>
    </source>
</evidence>
<dbReference type="GO" id="GO:0003677">
    <property type="term" value="F:DNA binding"/>
    <property type="evidence" value="ECO:0007669"/>
    <property type="project" value="UniProtKB-KW"/>
</dbReference>
<dbReference type="Pfam" id="PF01555">
    <property type="entry name" value="N6_N4_Mtase"/>
    <property type="match status" value="1"/>
</dbReference>
<comment type="similarity">
    <text evidence="1">Belongs to the N(4)/N(6)-methyltransferase family. N(4) subfamily.</text>
</comment>
<proteinExistence type="inferred from homology"/>
<evidence type="ECO:0000256" key="5">
    <source>
        <dbReference type="ARBA" id="ARBA00022747"/>
    </source>
</evidence>
<dbReference type="GO" id="GO:0015667">
    <property type="term" value="F:site-specific DNA-methyltransferase (cytosine-N4-specific) activity"/>
    <property type="evidence" value="ECO:0007669"/>
    <property type="project" value="UniProtKB-EC"/>
</dbReference>
<keyword evidence="5" id="KW-0680">Restriction system</keyword>
<evidence type="ECO:0000256" key="6">
    <source>
        <dbReference type="ARBA" id="ARBA00023125"/>
    </source>
</evidence>
<sequence>MSKKKELYKIHEIDARNLDLVIKKQVVDVTITSPPYFDMKDYGYAEQIGYGQSYTEYLNDLHVVFSKVFLCTKETGTLWVIIDAFRKNGEMIPLPFDFANKIKDIGWKLQEIIIWGKDRTVPWAHKGQMRNSFEYVLMFSKTEHYTFYIDKVRNYDALKKWWVRYPERYNPRGKTPEAIWNFDIPVQGSWGEGYIKHFCPLPEEMIAQILKLTTVEGDVVLDPFSGTGAVLSKADNMKRKFVGTELNPEYIEMFKNYLLKTGDEKRNEYEIEKRNLIDQNSFEKLILDLRALKFARVLNQKVLDEKIDSIALIWVEETNIKPEKPNSIIVVQYSILIKHSSQYQELETLLQKIVSQAPLSKFGIEHRFEITSNYDDFIKKFIGKEVFIYTNKITHKFKKSLLFKDISNLTKGDLIISSISVDLNEKDYE</sequence>
<keyword evidence="6" id="KW-0238">DNA-binding</keyword>
<evidence type="ECO:0000256" key="2">
    <source>
        <dbReference type="ARBA" id="ARBA00022603"/>
    </source>
</evidence>
<evidence type="ECO:0000256" key="1">
    <source>
        <dbReference type="ARBA" id="ARBA00010203"/>
    </source>
</evidence>
<dbReference type="InterPro" id="IPR002941">
    <property type="entry name" value="DNA_methylase_N4/N6"/>
</dbReference>
<evidence type="ECO:0000256" key="8">
    <source>
        <dbReference type="RuleBase" id="RU362026"/>
    </source>
</evidence>
<dbReference type="RefSeq" id="WP_137338350.1">
    <property type="nucleotide sequence ID" value="NZ_SZVO01000001.1"/>
</dbReference>
<evidence type="ECO:0000259" key="9">
    <source>
        <dbReference type="Pfam" id="PF01555"/>
    </source>
</evidence>
<dbReference type="GO" id="GO:0008170">
    <property type="term" value="F:N-methyltransferase activity"/>
    <property type="evidence" value="ECO:0007669"/>
    <property type="project" value="InterPro"/>
</dbReference>
<dbReference type="EMBL" id="SZVO01000001">
    <property type="protein sequence ID" value="TKT94061.1"/>
    <property type="molecule type" value="Genomic_DNA"/>
</dbReference>
<dbReference type="GO" id="GO:0009307">
    <property type="term" value="P:DNA restriction-modification system"/>
    <property type="evidence" value="ECO:0007669"/>
    <property type="project" value="UniProtKB-KW"/>
</dbReference>
<dbReference type="InterPro" id="IPR001091">
    <property type="entry name" value="RM_Methyltransferase"/>
</dbReference>
<dbReference type="Gene3D" id="3.40.50.150">
    <property type="entry name" value="Vaccinia Virus protein VP39"/>
    <property type="match status" value="1"/>
</dbReference>
<dbReference type="OrthoDB" id="1273118at2"/>
<comment type="caution">
    <text evidence="10">The sequence shown here is derived from an EMBL/GenBank/DDBJ whole genome shotgun (WGS) entry which is preliminary data.</text>
</comment>
<reference evidence="10 11" key="1">
    <citation type="submission" date="2019-05" db="EMBL/GenBank/DDBJ databases">
        <title>Dyadobacter AR-3-8 sp. nov., isolated from arctic soil.</title>
        <authorList>
            <person name="Chaudhary D.K."/>
        </authorList>
    </citation>
    <scope>NUCLEOTIDE SEQUENCE [LARGE SCALE GENOMIC DNA]</scope>
    <source>
        <strain evidence="10 11">AR-3-8</strain>
    </source>
</reference>
<feature type="domain" description="DNA methylase N-4/N-6" evidence="9">
    <location>
        <begin position="27"/>
        <end position="255"/>
    </location>
</feature>
<keyword evidence="3 10" id="KW-0808">Transferase</keyword>
<dbReference type="Proteomes" id="UP000304900">
    <property type="component" value="Unassembled WGS sequence"/>
</dbReference>